<dbReference type="Proteomes" id="UP000523955">
    <property type="component" value="Unassembled WGS sequence"/>
</dbReference>
<dbReference type="Gene3D" id="3.40.50.1820">
    <property type="entry name" value="alpha/beta hydrolase"/>
    <property type="match status" value="1"/>
</dbReference>
<reference evidence="1 2" key="1">
    <citation type="submission" date="2020-08" db="EMBL/GenBank/DDBJ databases">
        <authorList>
            <person name="Seo M.-J."/>
        </authorList>
    </citation>
    <scope>NUCLEOTIDE SEQUENCE [LARGE SCALE GENOMIC DNA]</scope>
    <source>
        <strain evidence="1 2">KIGAM211</strain>
    </source>
</reference>
<organism evidence="1 2">
    <name type="scientific">Nocardioides luti</name>
    <dbReference type="NCBI Taxonomy" id="2761101"/>
    <lineage>
        <taxon>Bacteria</taxon>
        <taxon>Bacillati</taxon>
        <taxon>Actinomycetota</taxon>
        <taxon>Actinomycetes</taxon>
        <taxon>Propionibacteriales</taxon>
        <taxon>Nocardioidaceae</taxon>
        <taxon>Nocardioides</taxon>
    </lineage>
</organism>
<keyword evidence="2" id="KW-1185">Reference proteome</keyword>
<evidence type="ECO:0008006" key="3">
    <source>
        <dbReference type="Google" id="ProtNLM"/>
    </source>
</evidence>
<gene>
    <name evidence="1" type="ORF">H5V45_10210</name>
</gene>
<comment type="caution">
    <text evidence="1">The sequence shown here is derived from an EMBL/GenBank/DDBJ whole genome shotgun (WGS) entry which is preliminary data.</text>
</comment>
<dbReference type="InterPro" id="IPR029058">
    <property type="entry name" value="AB_hydrolase_fold"/>
</dbReference>
<protein>
    <recommendedName>
        <fullName evidence="3">Alpha/beta hydrolase</fullName>
    </recommendedName>
</protein>
<proteinExistence type="predicted"/>
<dbReference type="AlphaFoldDB" id="A0A7X0RG48"/>
<sequence>MSTEPHPVPITGVTGGSEGVEATYDAVLALAATYDTAGNQMRDWAGRGGRTLTNGDLVESAILSPISFAEAEASVIAATTGPDGVLVESLGWETDAILIRVVVRVFRETDDLAHGTFEVVDYLVGRMIGFTLVVSAPALLATALTAGPVAYVVWQHLPPALQQQLERDAAGAGAALEDWLAEHPEVLQHLINGGGGLLDGLWDGTTPLVPGGPFGLPSFTPDTESAAGLLAALFGPDGDPVVSTTDLTTPSGGTQPGSLADVVTHLGETNDLDNGTIEIQTIDDGQGHVRHIVYLPGTDDLTTMPWTQDGDVRDMATNYLLISGQDNAYLEGIRLAMQEAGIQPDDPVLLAGHSQGGMEAAALLSNDSGFHVTNVVTAGAPTAQVDGFPPGTHVLSLENQGDVVPLLDGEENPDSPQQVTVHFDDQGSSIGDSHGLDHYANGAAAVDASTDPSIVEQLQSLQDNGYLGAGDGSVSSQVFEITRGP</sequence>
<evidence type="ECO:0000313" key="1">
    <source>
        <dbReference type="EMBL" id="MBB6627693.1"/>
    </source>
</evidence>
<evidence type="ECO:0000313" key="2">
    <source>
        <dbReference type="Proteomes" id="UP000523955"/>
    </source>
</evidence>
<name>A0A7X0RG48_9ACTN</name>
<dbReference type="SUPFAM" id="SSF53474">
    <property type="entry name" value="alpha/beta-Hydrolases"/>
    <property type="match status" value="1"/>
</dbReference>
<accession>A0A7X0RG48</accession>
<dbReference type="RefSeq" id="WP_185252831.1">
    <property type="nucleotide sequence ID" value="NZ_JACKXE010000001.1"/>
</dbReference>
<dbReference type="EMBL" id="JACKXE010000001">
    <property type="protein sequence ID" value="MBB6627693.1"/>
    <property type="molecule type" value="Genomic_DNA"/>
</dbReference>